<protein>
    <submittedName>
        <fullName evidence="1">Uncharacterized protein</fullName>
    </submittedName>
</protein>
<comment type="caution">
    <text evidence="1">The sequence shown here is derived from an EMBL/GenBank/DDBJ whole genome shotgun (WGS) entry which is preliminary data.</text>
</comment>
<proteinExistence type="predicted"/>
<name>A0A816UFA1_9BILA</name>
<dbReference type="AlphaFoldDB" id="A0A816UFA1"/>
<dbReference type="Proteomes" id="UP000663887">
    <property type="component" value="Unassembled WGS sequence"/>
</dbReference>
<gene>
    <name evidence="1" type="ORF">XDN619_LOCUS20235</name>
</gene>
<evidence type="ECO:0000313" key="1">
    <source>
        <dbReference type="EMBL" id="CAF2108401.1"/>
    </source>
</evidence>
<accession>A0A816UFA1</accession>
<sequence length="265" mass="30878">MEMSEMTMKKLYDIRWLSFGGCIKSIIDNIYRGSQALLACLQQILLDANTCNLERQTAQGLLNSILDDEFLYLLYMHHDSHEIVLRPLTKLMQCDNLSYFTLMEVLVEKEQILFSWISESTLVIGPSLHQYIESYSAINRIQTTGRHPLKIPTLYTLMTVRMLLPDDIRTSRCQHAVTEAFNLWNSKYHRRRFHEIQVLADVDDDYQLMKLARSVVIRSSSLFGSQLFYKKSINSESQSIKCVNRCKTNISQDEQIQNEAIQFCN</sequence>
<dbReference type="EMBL" id="CAJNRG010008924">
    <property type="protein sequence ID" value="CAF2108401.1"/>
    <property type="molecule type" value="Genomic_DNA"/>
</dbReference>
<evidence type="ECO:0000313" key="2">
    <source>
        <dbReference type="Proteomes" id="UP000663887"/>
    </source>
</evidence>
<reference evidence="1" key="1">
    <citation type="submission" date="2021-02" db="EMBL/GenBank/DDBJ databases">
        <authorList>
            <person name="Nowell W R."/>
        </authorList>
    </citation>
    <scope>NUCLEOTIDE SEQUENCE</scope>
</reference>
<organism evidence="1 2">
    <name type="scientific">Rotaria magnacalcarata</name>
    <dbReference type="NCBI Taxonomy" id="392030"/>
    <lineage>
        <taxon>Eukaryota</taxon>
        <taxon>Metazoa</taxon>
        <taxon>Spiralia</taxon>
        <taxon>Gnathifera</taxon>
        <taxon>Rotifera</taxon>
        <taxon>Eurotatoria</taxon>
        <taxon>Bdelloidea</taxon>
        <taxon>Philodinida</taxon>
        <taxon>Philodinidae</taxon>
        <taxon>Rotaria</taxon>
    </lineage>
</organism>